<proteinExistence type="predicted"/>
<organism evidence="1 2">
    <name type="scientific">Colletotrichum asianum</name>
    <dbReference type="NCBI Taxonomy" id="702518"/>
    <lineage>
        <taxon>Eukaryota</taxon>
        <taxon>Fungi</taxon>
        <taxon>Dikarya</taxon>
        <taxon>Ascomycota</taxon>
        <taxon>Pezizomycotina</taxon>
        <taxon>Sordariomycetes</taxon>
        <taxon>Hypocreomycetidae</taxon>
        <taxon>Glomerellales</taxon>
        <taxon>Glomerellaceae</taxon>
        <taxon>Colletotrichum</taxon>
        <taxon>Colletotrichum gloeosporioides species complex</taxon>
    </lineage>
</organism>
<evidence type="ECO:0000313" key="2">
    <source>
        <dbReference type="Proteomes" id="UP000434172"/>
    </source>
</evidence>
<protein>
    <submittedName>
        <fullName evidence="1">Uncharacterized protein</fullName>
    </submittedName>
</protein>
<comment type="caution">
    <text evidence="1">The sequence shown here is derived from an EMBL/GenBank/DDBJ whole genome shotgun (WGS) entry which is preliminary data.</text>
</comment>
<reference evidence="1 2" key="1">
    <citation type="submission" date="2019-12" db="EMBL/GenBank/DDBJ databases">
        <title>A genome sequence resource for the geographically widespread anthracnose pathogen Colletotrichum asianum.</title>
        <authorList>
            <person name="Meng Y."/>
        </authorList>
    </citation>
    <scope>NUCLEOTIDE SEQUENCE [LARGE SCALE GENOMIC DNA]</scope>
    <source>
        <strain evidence="1 2">ICMP 18580</strain>
    </source>
</reference>
<name>A0A8H3WPZ0_9PEZI</name>
<keyword evidence="2" id="KW-1185">Reference proteome</keyword>
<dbReference type="Proteomes" id="UP000434172">
    <property type="component" value="Unassembled WGS sequence"/>
</dbReference>
<dbReference type="AlphaFoldDB" id="A0A8H3WPZ0"/>
<dbReference type="EMBL" id="WOWK01000018">
    <property type="protein sequence ID" value="KAF0328383.1"/>
    <property type="molecule type" value="Genomic_DNA"/>
</dbReference>
<sequence>MPFASTKDQMTIRALRLR</sequence>
<evidence type="ECO:0000313" key="1">
    <source>
        <dbReference type="EMBL" id="KAF0328383.1"/>
    </source>
</evidence>
<accession>A0A8H3WPZ0</accession>
<gene>
    <name evidence="1" type="ORF">GQ607_004536</name>
</gene>